<dbReference type="Gramene" id="OGLUM04G17470.2">
    <property type="protein sequence ID" value="OGLUM04G17470.2"/>
    <property type="gene ID" value="OGLUM04G17470"/>
</dbReference>
<dbReference type="Proteomes" id="UP000026961">
    <property type="component" value="Chromosome 4"/>
</dbReference>
<dbReference type="Gramene" id="OGLUM04G17470.1">
    <property type="protein sequence ID" value="OGLUM04G17470.1"/>
    <property type="gene ID" value="OGLUM04G17470"/>
</dbReference>
<name>A0A0D9ZMM9_9ORYZ</name>
<protein>
    <submittedName>
        <fullName evidence="2">Uncharacterized protein</fullName>
    </submittedName>
</protein>
<dbReference type="EnsemblPlants" id="OGLUM04G17470.1">
    <property type="protein sequence ID" value="OGLUM04G17470.1"/>
    <property type="gene ID" value="OGLUM04G17470"/>
</dbReference>
<organism evidence="2">
    <name type="scientific">Oryza glumipatula</name>
    <dbReference type="NCBI Taxonomy" id="40148"/>
    <lineage>
        <taxon>Eukaryota</taxon>
        <taxon>Viridiplantae</taxon>
        <taxon>Streptophyta</taxon>
        <taxon>Embryophyta</taxon>
        <taxon>Tracheophyta</taxon>
        <taxon>Spermatophyta</taxon>
        <taxon>Magnoliopsida</taxon>
        <taxon>Liliopsida</taxon>
        <taxon>Poales</taxon>
        <taxon>Poaceae</taxon>
        <taxon>BOP clade</taxon>
        <taxon>Oryzoideae</taxon>
        <taxon>Oryzeae</taxon>
        <taxon>Oryzinae</taxon>
        <taxon>Oryza</taxon>
    </lineage>
</organism>
<dbReference type="AlphaFoldDB" id="A0A0D9ZMM9"/>
<feature type="region of interest" description="Disordered" evidence="1">
    <location>
        <begin position="1"/>
        <end position="41"/>
    </location>
</feature>
<keyword evidence="3" id="KW-1185">Reference proteome</keyword>
<dbReference type="EnsemblPlants" id="OGLUM04G17470.2">
    <property type="protein sequence ID" value="OGLUM04G17470.2"/>
    <property type="gene ID" value="OGLUM04G17470"/>
</dbReference>
<evidence type="ECO:0000313" key="2">
    <source>
        <dbReference type="EnsemblPlants" id="OGLUM04G17470.2"/>
    </source>
</evidence>
<feature type="compositionally biased region" description="Polar residues" evidence="1">
    <location>
        <begin position="10"/>
        <end position="28"/>
    </location>
</feature>
<sequence>MYNLKRKKNSNQIRSSSHSTTSDGTPILQQGFHRQSGRASSTSISFHFSIRAFAEATKSPWDRVPSLTVVEPPIVRDMGGTPAAGSGGDPRDPDREGHQLRTTT</sequence>
<evidence type="ECO:0000313" key="3">
    <source>
        <dbReference type="Proteomes" id="UP000026961"/>
    </source>
</evidence>
<accession>A0A0D9ZMM9</accession>
<reference evidence="2" key="2">
    <citation type="submission" date="2018-05" db="EMBL/GenBank/DDBJ databases">
        <title>OgluRS3 (Oryza glumaepatula Reference Sequence Version 3).</title>
        <authorList>
            <person name="Zhang J."/>
            <person name="Kudrna D."/>
            <person name="Lee S."/>
            <person name="Talag J."/>
            <person name="Welchert J."/>
            <person name="Wing R.A."/>
        </authorList>
    </citation>
    <scope>NUCLEOTIDE SEQUENCE [LARGE SCALE GENOMIC DNA]</scope>
</reference>
<reference evidence="2" key="1">
    <citation type="submission" date="2015-04" db="UniProtKB">
        <authorList>
            <consortium name="EnsemblPlants"/>
        </authorList>
    </citation>
    <scope>IDENTIFICATION</scope>
</reference>
<proteinExistence type="predicted"/>
<feature type="region of interest" description="Disordered" evidence="1">
    <location>
        <begin position="72"/>
        <end position="104"/>
    </location>
</feature>
<dbReference type="HOGENOM" id="CLU_2254331_0_0_1"/>
<feature type="compositionally biased region" description="Basic and acidic residues" evidence="1">
    <location>
        <begin position="89"/>
        <end position="104"/>
    </location>
</feature>
<evidence type="ECO:0000256" key="1">
    <source>
        <dbReference type="SAM" id="MobiDB-lite"/>
    </source>
</evidence>